<dbReference type="InterPro" id="IPR036571">
    <property type="entry name" value="MECDP_synthase_sf"/>
</dbReference>
<proteinExistence type="predicted"/>
<dbReference type="GO" id="GO:0016114">
    <property type="term" value="P:terpenoid biosynthetic process"/>
    <property type="evidence" value="ECO:0007669"/>
    <property type="project" value="InterPro"/>
</dbReference>
<name>A0A9D1NLZ7_9BACT</name>
<dbReference type="Pfam" id="PF02542">
    <property type="entry name" value="YgbB"/>
    <property type="match status" value="1"/>
</dbReference>
<dbReference type="AlphaFoldDB" id="A0A9D1NLZ7"/>
<dbReference type="Gene3D" id="3.30.1330.50">
    <property type="entry name" value="2-C-methyl-D-erythritol 2,4-cyclodiphosphate synthase"/>
    <property type="match status" value="1"/>
</dbReference>
<gene>
    <name evidence="2" type="ORF">IAC79_00515</name>
</gene>
<feature type="non-terminal residue" evidence="2">
    <location>
        <position position="1"/>
    </location>
</feature>
<evidence type="ECO:0000313" key="3">
    <source>
        <dbReference type="Proteomes" id="UP000886845"/>
    </source>
</evidence>
<evidence type="ECO:0000313" key="2">
    <source>
        <dbReference type="EMBL" id="HIV08583.1"/>
    </source>
</evidence>
<protein>
    <submittedName>
        <fullName evidence="2">2-C-methyl-D-erythritol 2,4-cyclodiphosphate synthase</fullName>
    </submittedName>
</protein>
<evidence type="ECO:0000259" key="1">
    <source>
        <dbReference type="Pfam" id="PF02542"/>
    </source>
</evidence>
<feature type="domain" description="2-C-methyl-D-erythritol 2,4-cyclodiphosphate synthase" evidence="1">
    <location>
        <begin position="1"/>
        <end position="39"/>
    </location>
</feature>
<dbReference type="GO" id="GO:0008685">
    <property type="term" value="F:2-C-methyl-D-erythritol 2,4-cyclodiphosphate synthase activity"/>
    <property type="evidence" value="ECO:0007669"/>
    <property type="project" value="InterPro"/>
</dbReference>
<dbReference type="InterPro" id="IPR003526">
    <property type="entry name" value="MECDP_synthase"/>
</dbReference>
<dbReference type="EMBL" id="DVOR01000017">
    <property type="protein sequence ID" value="HIV08583.1"/>
    <property type="molecule type" value="Genomic_DNA"/>
</dbReference>
<accession>A0A9D1NLZ7</accession>
<sequence length="43" mass="4063">LAAAMGVGVGAVSVKATTVEGLGAIGRREGISAMAVATVLPLP</sequence>
<comment type="caution">
    <text evidence="2">The sequence shown here is derived from an EMBL/GenBank/DDBJ whole genome shotgun (WGS) entry which is preliminary data.</text>
</comment>
<reference evidence="2" key="2">
    <citation type="journal article" date="2021" name="PeerJ">
        <title>Extensive microbial diversity within the chicken gut microbiome revealed by metagenomics and culture.</title>
        <authorList>
            <person name="Gilroy R."/>
            <person name="Ravi A."/>
            <person name="Getino M."/>
            <person name="Pursley I."/>
            <person name="Horton D.L."/>
            <person name="Alikhan N.F."/>
            <person name="Baker D."/>
            <person name="Gharbi K."/>
            <person name="Hall N."/>
            <person name="Watson M."/>
            <person name="Adriaenssens E.M."/>
            <person name="Foster-Nyarko E."/>
            <person name="Jarju S."/>
            <person name="Secka A."/>
            <person name="Antonio M."/>
            <person name="Oren A."/>
            <person name="Chaudhuri R.R."/>
            <person name="La Ragione R."/>
            <person name="Hildebrand F."/>
            <person name="Pallen M.J."/>
        </authorList>
    </citation>
    <scope>NUCLEOTIDE SEQUENCE</scope>
    <source>
        <strain evidence="2">35461</strain>
    </source>
</reference>
<dbReference type="Proteomes" id="UP000886845">
    <property type="component" value="Unassembled WGS sequence"/>
</dbReference>
<dbReference type="SUPFAM" id="SSF69765">
    <property type="entry name" value="IpsF-like"/>
    <property type="match status" value="1"/>
</dbReference>
<organism evidence="2 3">
    <name type="scientific">Candidatus Spyradenecus faecavium</name>
    <dbReference type="NCBI Taxonomy" id="2840947"/>
    <lineage>
        <taxon>Bacteria</taxon>
        <taxon>Pseudomonadati</taxon>
        <taxon>Lentisphaerota</taxon>
        <taxon>Lentisphaeria</taxon>
        <taxon>Lentisphaerales</taxon>
        <taxon>Lentisphaeraceae</taxon>
        <taxon>Lentisphaeraceae incertae sedis</taxon>
        <taxon>Candidatus Spyradenecus</taxon>
    </lineage>
</organism>
<reference evidence="2" key="1">
    <citation type="submission" date="2020-10" db="EMBL/GenBank/DDBJ databases">
        <authorList>
            <person name="Gilroy R."/>
        </authorList>
    </citation>
    <scope>NUCLEOTIDE SEQUENCE</scope>
    <source>
        <strain evidence="2">35461</strain>
    </source>
</reference>